<proteinExistence type="predicted"/>
<gene>
    <name evidence="2" type="ORF">DNFV4_00896</name>
</gene>
<keyword evidence="3" id="KW-1185">Reference proteome</keyword>
<evidence type="ECO:0000256" key="1">
    <source>
        <dbReference type="SAM" id="Coils"/>
    </source>
</evidence>
<sequence>MTSTRLFAAGLLLGLLSGCATPPEVKQALIAKDQAYQQNAQLMEQYRELLESVNHRFAHWQKLIETRLKLSLALKWATTDPFPSDAAEKQQLRAETAANELGPDVVKLINEVRLAELPARSGPNNQPIFTKGNGTMSGLVQALPGLVALIDASVEKSYLAEVRPLDTGAYDDYRTNIAALRRINATVKEYLDIDVTVKPEDIRQLAEAVKATR</sequence>
<reference evidence="2" key="1">
    <citation type="submission" date="2022-10" db="EMBL/GenBank/DDBJ databases">
        <authorList>
            <person name="Koch H."/>
        </authorList>
    </citation>
    <scope>NUCLEOTIDE SEQUENCE</scope>
    <source>
        <strain evidence="2">DNF</strain>
    </source>
</reference>
<dbReference type="EMBL" id="OX365700">
    <property type="protein sequence ID" value="CAI4030468.1"/>
    <property type="molecule type" value="Genomic_DNA"/>
</dbReference>
<accession>A0AA86MWR1</accession>
<dbReference type="AlphaFoldDB" id="A0AA86MWR1"/>
<organism evidence="2 3">
    <name type="scientific">Nitrospira tepida</name>
    <dbReference type="NCBI Taxonomy" id="2973512"/>
    <lineage>
        <taxon>Bacteria</taxon>
        <taxon>Pseudomonadati</taxon>
        <taxon>Nitrospirota</taxon>
        <taxon>Nitrospiria</taxon>
        <taxon>Nitrospirales</taxon>
        <taxon>Nitrospiraceae</taxon>
        <taxon>Nitrospira</taxon>
    </lineage>
</organism>
<evidence type="ECO:0000313" key="2">
    <source>
        <dbReference type="EMBL" id="CAI4030468.1"/>
    </source>
</evidence>
<dbReference type="Proteomes" id="UP001179121">
    <property type="component" value="Chromosome"/>
</dbReference>
<keyword evidence="1" id="KW-0175">Coiled coil</keyword>
<feature type="coiled-coil region" evidence="1">
    <location>
        <begin position="25"/>
        <end position="52"/>
    </location>
</feature>
<evidence type="ECO:0000313" key="3">
    <source>
        <dbReference type="Proteomes" id="UP001179121"/>
    </source>
</evidence>
<dbReference type="RefSeq" id="WP_289267456.1">
    <property type="nucleotide sequence ID" value="NZ_OX365700.1"/>
</dbReference>
<name>A0AA86MWR1_9BACT</name>
<protein>
    <recommendedName>
        <fullName evidence="4">Lipoprotein</fullName>
    </recommendedName>
</protein>
<dbReference type="PROSITE" id="PS51257">
    <property type="entry name" value="PROKAR_LIPOPROTEIN"/>
    <property type="match status" value="1"/>
</dbReference>
<dbReference type="KEGG" id="nti:DNFV4_00896"/>
<evidence type="ECO:0008006" key="4">
    <source>
        <dbReference type="Google" id="ProtNLM"/>
    </source>
</evidence>